<evidence type="ECO:0000313" key="38">
    <source>
        <dbReference type="Proteomes" id="UP000460654"/>
    </source>
</evidence>
<dbReference type="OMA" id="MWLINGQ"/>
<evidence type="ECO:0000313" key="40">
    <source>
        <dbReference type="Proteomes" id="UP000471490"/>
    </source>
</evidence>
<dbReference type="EMBL" id="RRNI01000062">
    <property type="protein sequence ID" value="TJH15630.1"/>
    <property type="molecule type" value="Genomic_DNA"/>
</dbReference>
<dbReference type="GO" id="GO:0005829">
    <property type="term" value="C:cytosol"/>
    <property type="evidence" value="ECO:0007669"/>
    <property type="project" value="TreeGrafter"/>
</dbReference>
<dbReference type="Proteomes" id="UP000281521">
    <property type="component" value="Unassembled WGS sequence"/>
</dbReference>
<evidence type="ECO:0000313" key="47">
    <source>
        <dbReference type="Proteomes" id="UP000523388"/>
    </source>
</evidence>
<dbReference type="Proteomes" id="UP000523197">
    <property type="component" value="Unassembled WGS sequence"/>
</dbReference>
<dbReference type="EMBL" id="UGFO01000006">
    <property type="protein sequence ID" value="STN14862.1"/>
    <property type="molecule type" value="Genomic_DNA"/>
</dbReference>
<evidence type="ECO:0000313" key="19">
    <source>
        <dbReference type="EMBL" id="NDR91540.1"/>
    </source>
</evidence>
<dbReference type="AlphaFoldDB" id="A0A061K0S8"/>
<dbReference type="SMART" id="SM00530">
    <property type="entry name" value="HTH_XRE"/>
    <property type="match status" value="1"/>
</dbReference>
<reference evidence="29 35" key="9">
    <citation type="submission" date="2018-10" db="EMBL/GenBank/DDBJ databases">
        <authorList>
            <person name="Noll B N."/>
        </authorList>
    </citation>
    <scope>NUCLEOTIDE SEQUENCE [LARGE SCALE GENOMIC DNA]</scope>
    <source>
        <strain evidence="29">Ecoli022</strain>
    </source>
</reference>
<dbReference type="Proteomes" id="UP000567387">
    <property type="component" value="Unassembled WGS sequence"/>
</dbReference>
<evidence type="ECO:0000313" key="7">
    <source>
        <dbReference type="EMBL" id="EFH4959173.1"/>
    </source>
</evidence>
<dbReference type="EMBL" id="JABXPW010000002">
    <property type="protein sequence ID" value="MBA7718421.1"/>
    <property type="molecule type" value="Genomic_DNA"/>
</dbReference>
<evidence type="ECO:0000313" key="49">
    <source>
        <dbReference type="Proteomes" id="UP000531916"/>
    </source>
</evidence>
<evidence type="ECO:0000313" key="17">
    <source>
        <dbReference type="EMBL" id="MWT83903.1"/>
    </source>
</evidence>
<dbReference type="Proteomes" id="UP000842519">
    <property type="component" value="Unassembled WGS sequence"/>
</dbReference>
<dbReference type="EMBL" id="AASWBF010000002">
    <property type="protein sequence ID" value="EFH4959173.1"/>
    <property type="molecule type" value="Genomic_DNA"/>
</dbReference>
<evidence type="ECO:0000313" key="33">
    <source>
        <dbReference type="Proteomes" id="UP000255164"/>
    </source>
</evidence>
<reference evidence="27 36" key="10">
    <citation type="submission" date="2018-12" db="EMBL/GenBank/DDBJ databases">
        <title>Food and Water Safety Consortium.</title>
        <authorList>
            <person name="Tyson S."/>
            <person name="Peterson C.-L."/>
            <person name="Olson A."/>
            <person name="Tyler S."/>
            <person name="Cabral J."/>
            <person name="Lynch T."/>
            <person name="Knox N."/>
            <person name="Van Domselaar G."/>
            <person name="Graham M."/>
        </authorList>
    </citation>
    <scope>NUCLEOTIDE SEQUENCE [LARGE SCALE GENOMIC DNA]</scope>
    <source>
        <strain evidence="27 36">FWSEC0384</strain>
    </source>
</reference>
<gene>
    <name evidence="26" type="primary">dicA_1</name>
    <name evidence="24" type="synonym">dicA</name>
    <name evidence="23" type="synonym">dicA_2</name>
    <name evidence="29" type="ORF">BANRA_01841</name>
    <name evidence="4" type="ORF">C1Q91_000667</name>
    <name evidence="3" type="ORF">C2R31_005019</name>
    <name evidence="27" type="ORF">C9160_25725</name>
    <name evidence="20" type="ORF">CCS08_12185</name>
    <name evidence="28" type="ORF">D4N09_10055</name>
    <name evidence="15" type="ORF">DNX30_28550</name>
    <name evidence="6" type="ORF">E5H86_02415</name>
    <name evidence="7" type="ORF">F9413_01295</name>
    <name evidence="5" type="ORF">FIJ20_01660</name>
    <name evidence="19" type="ORF">FPI65_09660</name>
    <name evidence="17" type="ORF">GP954_01635</name>
    <name evidence="16" type="ORF">GP965_10105</name>
    <name evidence="18" type="ORF">GRW24_06270</name>
    <name evidence="13" type="ORF">HEP30_017125</name>
    <name evidence="8" type="ORF">HEP34_002883</name>
    <name evidence="9" type="ORF">HHH44_001009</name>
    <name evidence="11" type="ORF">HLX92_04615</name>
    <name evidence="10" type="ORF">HLZ39_24095</name>
    <name evidence="21" type="ORF">HV109_11135</name>
    <name evidence="12" type="ORF">HV209_07350</name>
    <name evidence="22" type="ORF">HVV39_25290</name>
    <name evidence="23" type="ORF">NCTC10082_04968</name>
    <name evidence="24" type="ORF">NCTC10418_03727</name>
    <name evidence="25" type="ORF">NCTC8621_02641</name>
    <name evidence="26" type="ORF">NCTC8960_05266</name>
    <name evidence="14" type="ORF">Q2V64_11140</name>
</gene>
<evidence type="ECO:0000313" key="10">
    <source>
        <dbReference type="EMBL" id="HAJ5807536.1"/>
    </source>
</evidence>
<evidence type="ECO:0000313" key="50">
    <source>
        <dbReference type="Proteomes" id="UP000543424"/>
    </source>
</evidence>
<evidence type="ECO:0000313" key="3">
    <source>
        <dbReference type="EMBL" id="EFA8787067.1"/>
    </source>
</evidence>
<dbReference type="EMBL" id="JABFNF010000003">
    <property type="protein sequence ID" value="MBA1885443.1"/>
    <property type="molecule type" value="Genomic_DNA"/>
</dbReference>
<evidence type="ECO:0000313" key="13">
    <source>
        <dbReference type="EMBL" id="MBB2467811.1"/>
    </source>
</evidence>
<evidence type="ECO:0000313" key="46">
    <source>
        <dbReference type="Proteomes" id="UP000523197"/>
    </source>
</evidence>
<reference evidence="20 30" key="1">
    <citation type="submission" date="2017-05" db="EMBL/GenBank/DDBJ databases">
        <title>Sequencing of Escherichia coli that cause persistent and transient Mastitis.</title>
        <authorList>
            <person name="Thacker T.C."/>
            <person name="Lippolis J.D."/>
            <person name="Brunelle B.W."/>
            <person name="Casey T.A."/>
            <person name="Reinhardt T.A."/>
            <person name="Sacco R.E."/>
            <person name="Holman D.B."/>
        </authorList>
    </citation>
    <scope>NUCLEOTIDE SEQUENCE [LARGE SCALE GENOMIC DNA]</scope>
    <source>
        <strain evidence="20 30">ECA-B</strain>
    </source>
</reference>
<evidence type="ECO:0000313" key="18">
    <source>
        <dbReference type="EMBL" id="MXJ08080.1"/>
    </source>
</evidence>
<evidence type="ECO:0000313" key="29">
    <source>
        <dbReference type="EMBL" id="VCY83185.1"/>
    </source>
</evidence>
<evidence type="ECO:0000313" key="45">
    <source>
        <dbReference type="Proteomes" id="UP000519859"/>
    </source>
</evidence>
<dbReference type="EMBL" id="QYOH01000007">
    <property type="protein sequence ID" value="TXU36362.1"/>
    <property type="molecule type" value="Genomic_DNA"/>
</dbReference>
<dbReference type="Proteomes" id="UP000255460">
    <property type="component" value="Unassembled WGS sequence"/>
</dbReference>
<reference evidence="4 47" key="7">
    <citation type="submission" date="2018-08" db="EMBL/GenBank/DDBJ databases">
        <authorList>
            <consortium name="GenomeTrakr network: Whole genome sequencing for foodborne pathogen traceback"/>
        </authorList>
    </citation>
    <scope>NUCLEOTIDE SEQUENCE [LARGE SCALE GENOMIC DNA]</scope>
    <source>
        <strain evidence="4 47">AZ-TG102963</strain>
        <strain evidence="8 44">PSU-2464</strain>
    </source>
</reference>
<dbReference type="Proteomes" id="UP000523388">
    <property type="component" value="Unassembled WGS sequence"/>
</dbReference>
<dbReference type="Proteomes" id="UP000462410">
    <property type="component" value="Unassembled WGS sequence"/>
</dbReference>
<name>A0A061K0S8_ECOLX</name>
<dbReference type="PANTHER" id="PTHR46797">
    <property type="entry name" value="HTH-TYPE TRANSCRIPTIONAL REGULATOR"/>
    <property type="match status" value="1"/>
</dbReference>
<dbReference type="EMBL" id="JAUKZB010000005">
    <property type="protein sequence ID" value="MDO2730293.1"/>
    <property type="molecule type" value="Genomic_DNA"/>
</dbReference>
<evidence type="ECO:0000256" key="1">
    <source>
        <dbReference type="ARBA" id="ARBA00023125"/>
    </source>
</evidence>
<dbReference type="Proteomes" id="UP001174465">
    <property type="component" value="Unassembled WGS sequence"/>
</dbReference>
<reference evidence="18 37" key="12">
    <citation type="submission" date="2019-12" db="EMBL/GenBank/DDBJ databases">
        <title>Enteriobacteria Tanzani isolates_10434.</title>
        <authorList>
            <person name="Subbiah M."/>
            <person name="Call D."/>
        </authorList>
    </citation>
    <scope>NUCLEOTIDE SEQUENCE [LARGE SCALE GENOMIC DNA]</scope>
    <source>
        <strain evidence="18 37">10434wG3</strain>
    </source>
</reference>
<reference evidence="9" key="6">
    <citation type="submission" date="2018-08" db="EMBL/GenBank/DDBJ databases">
        <authorList>
            <consortium name="NCBI Pathogen Detection Project"/>
        </authorList>
    </citation>
    <scope>NUCLEOTIDE SEQUENCE</scope>
    <source>
        <strain evidence="10">Ecoli[ST-405]</strain>
        <strain evidence="9">W1_5_ERB1</strain>
    </source>
</reference>
<dbReference type="Proteomes" id="UP000197270">
    <property type="component" value="Unassembled WGS sequence"/>
</dbReference>
<evidence type="ECO:0000313" key="30">
    <source>
        <dbReference type="Proteomes" id="UP000197270"/>
    </source>
</evidence>
<dbReference type="EMBL" id="UGBW01000003">
    <property type="protein sequence ID" value="STH82645.1"/>
    <property type="molecule type" value="Genomic_DNA"/>
</dbReference>
<dbReference type="Proteomes" id="UP000460654">
    <property type="component" value="Unassembled WGS sequence"/>
</dbReference>
<reference evidence="19 40" key="14">
    <citation type="journal article" date="2020" name="Int. J. Nanomedicine">
        <title>Consequences Of Long-Term Bacteria's Exposure To Silver Nanoformulations With Different PhysicoChemical Properties.</title>
        <authorList>
            <person name="Kedziora A."/>
            <person name="Wernecki M."/>
            <person name="Korzekwa K."/>
            <person name="Speruda M."/>
            <person name="Gerasymchuk Y."/>
            <person name="Lukowiak A."/>
            <person name="Bugla-Ploskonska G."/>
        </authorList>
    </citation>
    <scope>NUCLEOTIDE SEQUENCE [LARGE SCALE GENOMIC DNA]</scope>
    <source>
        <strain evidence="19 40">ATCC 11230</strain>
    </source>
</reference>
<dbReference type="EMBL" id="VLTB01000176">
    <property type="protein sequence ID" value="NDR91540.1"/>
    <property type="molecule type" value="Genomic_DNA"/>
</dbReference>
<evidence type="ECO:0000313" key="22">
    <source>
        <dbReference type="EMBL" id="QMS41068.1"/>
    </source>
</evidence>
<dbReference type="EMBL" id="DABALL010000004">
    <property type="protein sequence ID" value="HAH1417651.1"/>
    <property type="molecule type" value="Genomic_DNA"/>
</dbReference>
<evidence type="ECO:0000313" key="42">
    <source>
        <dbReference type="Proteomes" id="UP000512182"/>
    </source>
</evidence>
<feature type="domain" description="HTH cro/C1-type" evidence="2">
    <location>
        <begin position="10"/>
        <end position="64"/>
    </location>
</feature>
<evidence type="ECO:0000313" key="26">
    <source>
        <dbReference type="EMBL" id="STN14862.1"/>
    </source>
</evidence>
<evidence type="ECO:0000313" key="34">
    <source>
        <dbReference type="Proteomes" id="UP000255460"/>
    </source>
</evidence>
<dbReference type="NCBIfam" id="NF007257">
    <property type="entry name" value="PRK09706.1"/>
    <property type="match status" value="1"/>
</dbReference>
<dbReference type="EMBL" id="RTJF01000088">
    <property type="protein sequence ID" value="MJL96565.1"/>
    <property type="molecule type" value="Genomic_DNA"/>
</dbReference>
<reference evidence="39 41" key="13">
    <citation type="submission" date="2019-12" db="EMBL/GenBank/DDBJ databases">
        <title>Enteriobacteria Tanzani isolates_8377-8380.</title>
        <authorList>
            <person name="Subbiah M."/>
            <person name="Call D."/>
        </authorList>
    </citation>
    <scope>NUCLEOTIDE SEQUENCE [LARGE SCALE GENOMIC DNA]</scope>
    <source>
        <strain evidence="17 41">8378wC7</strain>
        <strain evidence="16 39">8378wH8</strain>
    </source>
</reference>
<dbReference type="Proteomes" id="UP000447081">
    <property type="component" value="Unassembled WGS sequence"/>
</dbReference>
<dbReference type="EMBL" id="AASDFP010000002">
    <property type="protein sequence ID" value="EFB2190942.1"/>
    <property type="molecule type" value="Genomic_DNA"/>
</dbReference>
<dbReference type="EMBL" id="CP055981">
    <property type="protein sequence ID" value="QMS41068.1"/>
    <property type="molecule type" value="Genomic_DNA"/>
</dbReference>
<dbReference type="EMBL" id="CP056794">
    <property type="protein sequence ID" value="QLY97144.1"/>
    <property type="molecule type" value="Genomic_DNA"/>
</dbReference>
<evidence type="ECO:0000313" key="5">
    <source>
        <dbReference type="EMBL" id="EFB2190942.1"/>
    </source>
</evidence>
<dbReference type="EMBL" id="AASCJS010000002">
    <property type="protein sequence ID" value="EFA9844351.1"/>
    <property type="molecule type" value="Genomic_DNA"/>
</dbReference>
<reference evidence="42 43" key="16">
    <citation type="submission" date="2020-06" db="EMBL/GenBank/DDBJ databases">
        <title>REHAB project genomes.</title>
        <authorList>
            <person name="Shaw L.P."/>
        </authorList>
    </citation>
    <scope>NUCLEOTIDE SEQUENCE</scope>
    <source>
        <strain evidence="22 43">RHB01-C20</strain>
        <strain evidence="21 42">RHBSTW-00177</strain>
        <strain evidence="12">RHBSTW-00474</strain>
    </source>
</reference>
<dbReference type="Proteomes" id="UP000519182">
    <property type="component" value="Unassembled WGS sequence"/>
</dbReference>
<dbReference type="EMBL" id="WTRC01000116">
    <property type="protein sequence ID" value="MWT21282.1"/>
    <property type="molecule type" value="Genomic_DNA"/>
</dbReference>
<evidence type="ECO:0000313" key="15">
    <source>
        <dbReference type="EMBL" id="MJL96565.1"/>
    </source>
</evidence>
<evidence type="ECO:0000313" key="48">
    <source>
        <dbReference type="Proteomes" id="UP000531761"/>
    </source>
</evidence>
<dbReference type="Proteomes" id="UP000512182">
    <property type="component" value="Chromosome"/>
</dbReference>
<dbReference type="Proteomes" id="UP000514533">
    <property type="component" value="Chromosome"/>
</dbReference>
<dbReference type="SMR" id="A0A061K0S8"/>
<dbReference type="EMBL" id="AATJYL010000025">
    <property type="protein sequence ID" value="EFM1446544.1"/>
    <property type="molecule type" value="Genomic_DNA"/>
</dbReference>
<evidence type="ECO:0000313" key="52">
    <source>
        <dbReference type="Proteomes" id="UP000842519"/>
    </source>
</evidence>
<dbReference type="Pfam" id="PF01381">
    <property type="entry name" value="HTH_3"/>
    <property type="match status" value="1"/>
</dbReference>
<dbReference type="Gene3D" id="1.10.260.40">
    <property type="entry name" value="lambda repressor-like DNA-binding domains"/>
    <property type="match status" value="1"/>
</dbReference>
<evidence type="ECO:0000313" key="21">
    <source>
        <dbReference type="EMBL" id="QLY97144.1"/>
    </source>
</evidence>
<dbReference type="Proteomes" id="UP000543424">
    <property type="component" value="Unassembled WGS sequence"/>
</dbReference>
<evidence type="ECO:0000313" key="4">
    <source>
        <dbReference type="EMBL" id="EFA9844351.1"/>
    </source>
</evidence>
<dbReference type="EMBL" id="UFZA01000002">
    <property type="protein sequence ID" value="STE72235.1"/>
    <property type="molecule type" value="Genomic_DNA"/>
</dbReference>
<evidence type="ECO:0000313" key="32">
    <source>
        <dbReference type="Proteomes" id="UP000255093"/>
    </source>
</evidence>
<evidence type="ECO:0000313" key="12">
    <source>
        <dbReference type="EMBL" id="MBA7718421.1"/>
    </source>
</evidence>
<dbReference type="InterPro" id="IPR010982">
    <property type="entry name" value="Lambda_DNA-bd_dom_sf"/>
</dbReference>
<dbReference type="CDD" id="cd00093">
    <property type="entry name" value="HTH_XRE"/>
    <property type="match status" value="1"/>
</dbReference>
<evidence type="ECO:0000259" key="2">
    <source>
        <dbReference type="PROSITE" id="PS50943"/>
    </source>
</evidence>
<sequence>MDTRTLGQRVLARRKELRLTQREAARLAGVAHVTISQWERDETQPVGKRLFALADALKCSPTWLMFGDEDKAPVPAQELHVETELTPNHKELIELFDALPSSEQEALLSEMRARVENFNKLFEEMLKARKNKSIK</sequence>
<dbReference type="EMBL" id="NHTF01000032">
    <property type="protein sequence ID" value="OWW55176.1"/>
    <property type="molecule type" value="Genomic_DNA"/>
</dbReference>
<evidence type="ECO:0000313" key="37">
    <source>
        <dbReference type="Proteomes" id="UP000447081"/>
    </source>
</evidence>
<evidence type="ECO:0000313" key="51">
    <source>
        <dbReference type="Proteomes" id="UP000567387"/>
    </source>
</evidence>
<evidence type="ECO:0000313" key="24">
    <source>
        <dbReference type="EMBL" id="STE86095.1"/>
    </source>
</evidence>
<evidence type="ECO:0000313" key="8">
    <source>
        <dbReference type="EMBL" id="EFM1446544.1"/>
    </source>
</evidence>
<reference evidence="14" key="18">
    <citation type="submission" date="2023-07" db="EMBL/GenBank/DDBJ databases">
        <title>High risk of intestinal colonization with ESBL-producing Escherichia coli among soldiers of military contingents in specific geographic regions.</title>
        <authorList>
            <person name="Literacka E."/>
        </authorList>
    </citation>
    <scope>NUCLEOTIDE SEQUENCE</scope>
    <source>
        <strain evidence="14">33</strain>
    </source>
</reference>
<dbReference type="EMBL" id="AASCBU010000045">
    <property type="protein sequence ID" value="EFA8787067.1"/>
    <property type="molecule type" value="Genomic_DNA"/>
</dbReference>
<evidence type="ECO:0000313" key="28">
    <source>
        <dbReference type="EMBL" id="TXU36362.1"/>
    </source>
</evidence>
<keyword evidence="1" id="KW-0238">DNA-binding</keyword>
<dbReference type="Proteomes" id="UP000480485">
    <property type="component" value="Unassembled WGS sequence"/>
</dbReference>
<dbReference type="Proteomes" id="UP000519859">
    <property type="component" value="Unassembled WGS sequence"/>
</dbReference>
<evidence type="ECO:0000313" key="20">
    <source>
        <dbReference type="EMBL" id="OWW55176.1"/>
    </source>
</evidence>
<dbReference type="EMBL" id="WUIG01000056">
    <property type="protein sequence ID" value="MXJ08080.1"/>
    <property type="molecule type" value="Genomic_DNA"/>
</dbReference>
<reference evidence="6 49" key="11">
    <citation type="submission" date="2019-04" db="EMBL/GenBank/DDBJ databases">
        <authorList>
            <consortium name="NARMS: The National Antimicrobial Resistance Monitoring System"/>
        </authorList>
    </citation>
    <scope>NUCLEOTIDE SEQUENCE [LARGE SCALE GENOMIC DNA]</scope>
    <source>
        <strain evidence="7 50">CVM N19EC0130</strain>
        <strain evidence="6 49">FSIS11919500</strain>
        <strain evidence="5 45">FSIS11921886</strain>
    </source>
</reference>
<dbReference type="Proteomes" id="UP000844228">
    <property type="component" value="Unassembled WGS sequence"/>
</dbReference>
<dbReference type="GO" id="GO:0003700">
    <property type="term" value="F:DNA-binding transcription factor activity"/>
    <property type="evidence" value="ECO:0007669"/>
    <property type="project" value="TreeGrafter"/>
</dbReference>
<dbReference type="EMBL" id="JABWMK020000029">
    <property type="protein sequence ID" value="MBB2467811.1"/>
    <property type="molecule type" value="Genomic_DNA"/>
</dbReference>
<dbReference type="Proteomes" id="UP000255164">
    <property type="component" value="Unassembled WGS sequence"/>
</dbReference>
<dbReference type="InterPro" id="IPR050807">
    <property type="entry name" value="TransReg_Diox_bact_type"/>
</dbReference>
<dbReference type="PANTHER" id="PTHR46797:SF24">
    <property type="entry name" value="DNA-BINDING PHAGE PROTEIN"/>
    <property type="match status" value="1"/>
</dbReference>
<evidence type="ECO:0000313" key="31">
    <source>
        <dbReference type="Proteomes" id="UP000255057"/>
    </source>
</evidence>
<dbReference type="Proteomes" id="UP000471490">
    <property type="component" value="Unassembled WGS sequence"/>
</dbReference>
<proteinExistence type="predicted"/>
<evidence type="ECO:0000313" key="16">
    <source>
        <dbReference type="EMBL" id="MWT21282.1"/>
    </source>
</evidence>
<dbReference type="PROSITE" id="PS50943">
    <property type="entry name" value="HTH_CROC1"/>
    <property type="match status" value="1"/>
</dbReference>
<dbReference type="Proteomes" id="UP000255093">
    <property type="component" value="Unassembled WGS sequence"/>
</dbReference>
<protein>
    <submittedName>
        <fullName evidence="9">Helix-turn-helix domain-containing protein</fullName>
    </submittedName>
    <submittedName>
        <fullName evidence="20">Transcriptional regulator</fullName>
    </submittedName>
    <submittedName>
        <fullName evidence="23">Transcriptional repressor DicA</fullName>
    </submittedName>
</protein>
<evidence type="ECO:0000313" key="11">
    <source>
        <dbReference type="EMBL" id="MBA1885443.1"/>
    </source>
</evidence>
<dbReference type="Proteomes" id="UP000622722">
    <property type="component" value="Unassembled WGS sequence"/>
</dbReference>
<evidence type="ECO:0000313" key="14">
    <source>
        <dbReference type="EMBL" id="MDO2730293.1"/>
    </source>
</evidence>
<dbReference type="Proteomes" id="UP000531761">
    <property type="component" value="Unassembled WGS sequence"/>
</dbReference>
<evidence type="ECO:0000313" key="35">
    <source>
        <dbReference type="Proteomes" id="UP000281521"/>
    </source>
</evidence>
<dbReference type="SUPFAM" id="SSF47413">
    <property type="entry name" value="lambda repressor-like DNA-binding domains"/>
    <property type="match status" value="1"/>
</dbReference>
<reference evidence="13 48" key="17">
    <citation type="submission" date="2020-08" db="EMBL/GenBank/DDBJ databases">
        <title>Draft genome sequences of isolates of diverse host origin from the E. coli Reference Center.</title>
        <authorList>
            <person name="Lacher D.W."/>
            <person name="Mammel M.K."/>
            <person name="Gangiredla J."/>
            <person name="Gebru S.T."/>
            <person name="Barnaba T.J."/>
            <person name="Majowicz S.A."/>
            <person name="Dudley E.G."/>
        </authorList>
    </citation>
    <scope>NUCLEOTIDE SEQUENCE [LARGE SCALE GENOMIC DNA]</scope>
    <source>
        <strain evidence="13 48">10.0349</strain>
    </source>
</reference>
<dbReference type="EMBL" id="DABGKQ010000078">
    <property type="protein sequence ID" value="HAJ5807536.1"/>
    <property type="molecule type" value="Genomic_DNA"/>
</dbReference>
<evidence type="ECO:0000313" key="23">
    <source>
        <dbReference type="EMBL" id="STE72235.1"/>
    </source>
</evidence>
<evidence type="ECO:0000313" key="6">
    <source>
        <dbReference type="EMBL" id="EFC2244679.1"/>
    </source>
</evidence>
<evidence type="ECO:0000313" key="41">
    <source>
        <dbReference type="Proteomes" id="UP000480485"/>
    </source>
</evidence>
<reference evidence="15" key="4">
    <citation type="submission" date="2018-06" db="EMBL/GenBank/DDBJ databases">
        <authorList>
            <person name="Ashton P.M."/>
            <person name="Dallman T."/>
            <person name="Nair S."/>
            <person name="De Pinna E."/>
            <person name="Peters T."/>
            <person name="Grant K."/>
        </authorList>
    </citation>
    <scope>NUCLEOTIDE SEQUENCE [LARGE SCALE GENOMIC DNA]</scope>
    <source>
        <strain evidence="15">462023</strain>
    </source>
</reference>
<evidence type="ECO:0000313" key="36">
    <source>
        <dbReference type="Proteomes" id="UP000306700"/>
    </source>
</evidence>
<dbReference type="GO" id="GO:0003677">
    <property type="term" value="F:DNA binding"/>
    <property type="evidence" value="ECO:0007669"/>
    <property type="project" value="UniProtKB-KW"/>
</dbReference>
<dbReference type="Proteomes" id="UP000531916">
    <property type="component" value="Unassembled WGS sequence"/>
</dbReference>
<organism evidence="9">
    <name type="scientific">Escherichia coli</name>
    <dbReference type="NCBI Taxonomy" id="562"/>
    <lineage>
        <taxon>Bacteria</taxon>
        <taxon>Pseudomonadati</taxon>
        <taxon>Pseudomonadota</taxon>
        <taxon>Gammaproteobacteria</taxon>
        <taxon>Enterobacterales</taxon>
        <taxon>Enterobacteriaceae</taxon>
        <taxon>Escherichia</taxon>
    </lineage>
</organism>
<dbReference type="EMBL" id="UWXJ01000001">
    <property type="protein sequence ID" value="VCY83185.1"/>
    <property type="molecule type" value="Genomic_DNA"/>
</dbReference>
<evidence type="ECO:0000313" key="9">
    <source>
        <dbReference type="EMBL" id="HAH1417651.1"/>
    </source>
</evidence>
<evidence type="ECO:0000313" key="25">
    <source>
        <dbReference type="EMBL" id="STH82645.1"/>
    </source>
</evidence>
<reference evidence="28 38" key="8">
    <citation type="submission" date="2018-09" db="EMBL/GenBank/DDBJ databases">
        <title>Persistent metagenomic signatures of early life antibiotic treatment in the infant gut microbiota and resistome.</title>
        <authorList>
            <person name="Gasparrini A.J."/>
        </authorList>
    </citation>
    <scope>NUCLEOTIDE SEQUENCE [LARGE SCALE GENOMIC DNA]</scope>
    <source>
        <strain evidence="28 38">T0181B.E-10</strain>
    </source>
</reference>
<reference evidence="9 52" key="2">
    <citation type="journal article" date="2018" name="Genome Biol.">
        <title>SKESA: strategic k-mer extension for scrupulous assemblies.</title>
        <authorList>
            <person name="Souvorov A."/>
            <person name="Agarwala R."/>
            <person name="Lipman D.J."/>
        </authorList>
    </citation>
    <scope>NUCLEOTIDE SEQUENCE [LARGE SCALE GENOMIC DNA]</scope>
    <source>
        <strain evidence="52">ecoli[ST-405]</strain>
        <strain evidence="10">Ecoli[ST-405]</strain>
        <strain evidence="9">W1_5_ERB1</strain>
    </source>
</reference>
<reference evidence="3 51" key="5">
    <citation type="submission" date="2018-08" db="EMBL/GenBank/DDBJ databases">
        <authorList>
            <consortium name="PulseNet: The National Subtyping Network for Foodborne Disease Surveillance"/>
            <person name="Tarr C.L."/>
            <person name="Trees E."/>
            <person name="Katz L.S."/>
            <person name="Carleton-Romer H.A."/>
            <person name="Stroika S."/>
            <person name="Kucerova Z."/>
            <person name="Roache K.F."/>
            <person name="Sabol A.L."/>
            <person name="Besser J."/>
            <person name="Gerner-Smidt P."/>
        </authorList>
    </citation>
    <scope>NUCLEOTIDE SEQUENCE [LARGE SCALE GENOMIC DNA]</scope>
    <source>
        <strain evidence="3 51">PNUSAE011918</strain>
    </source>
</reference>
<dbReference type="EMBL" id="WTRN01000008">
    <property type="protein sequence ID" value="MWT83903.1"/>
    <property type="molecule type" value="Genomic_DNA"/>
</dbReference>
<dbReference type="RefSeq" id="WP_000381212.1">
    <property type="nucleotide sequence ID" value="NZ_AP018395.1"/>
</dbReference>
<reference evidence="31 32" key="3">
    <citation type="submission" date="2018-06" db="EMBL/GenBank/DDBJ databases">
        <authorList>
            <consortium name="Pathogen Informatics"/>
            <person name="Doyle S."/>
        </authorList>
    </citation>
    <scope>NUCLEOTIDE SEQUENCE [LARGE SCALE GENOMIC DNA]</scope>
    <source>
        <strain evidence="23 33">NCTC10082</strain>
        <strain evidence="24 34">NCTC10418</strain>
        <strain evidence="25 32">NCTC8621</strain>
        <strain evidence="26 31">NCTC8960</strain>
    </source>
</reference>
<evidence type="ECO:0000313" key="39">
    <source>
        <dbReference type="Proteomes" id="UP000462410"/>
    </source>
</evidence>
<dbReference type="EMBL" id="AASEPP010000002">
    <property type="protein sequence ID" value="EFC2244679.1"/>
    <property type="molecule type" value="Genomic_DNA"/>
</dbReference>
<evidence type="ECO:0000313" key="43">
    <source>
        <dbReference type="Proteomes" id="UP000514533"/>
    </source>
</evidence>
<accession>A0A061K0S8</accession>
<evidence type="ECO:0000313" key="44">
    <source>
        <dbReference type="Proteomes" id="UP000519182"/>
    </source>
</evidence>
<dbReference type="Proteomes" id="UP000255057">
    <property type="component" value="Unassembled WGS sequence"/>
</dbReference>
<dbReference type="Proteomes" id="UP000306700">
    <property type="component" value="Unassembled WGS sequence"/>
</dbReference>
<dbReference type="InterPro" id="IPR001387">
    <property type="entry name" value="Cro/C1-type_HTH"/>
</dbReference>
<dbReference type="Proteomes" id="UP000885382">
    <property type="component" value="Unassembled WGS sequence"/>
</dbReference>
<reference evidence="11 46" key="15">
    <citation type="submission" date="2020-05" db="EMBL/GenBank/DDBJ databases">
        <title>Epidemiological investigations into extended-spectrum beta-lactam resistant Escherichia coli ST457 carried by Australian Silver gulls identified clonal lineages that cause ExPEC disease.</title>
        <authorList>
            <person name="Nesporova K."/>
            <person name="Wyrsch E.R."/>
            <person name="Valcek A."/>
            <person name="Bitar I."/>
            <person name="Chaw K."/>
            <person name="Harris P."/>
            <person name="Hrabak J."/>
            <person name="Djordjevic S.P."/>
            <person name="Dolejska M."/>
        </authorList>
    </citation>
    <scope>NUCLEOTIDE SEQUENCE [LARGE SCALE GENOMIC DNA]</scope>
    <source>
        <strain evidence="11 46">CE1966</strain>
    </source>
</reference>
<dbReference type="EMBL" id="UFZQ01000001">
    <property type="protein sequence ID" value="STE86095.1"/>
    <property type="molecule type" value="Genomic_DNA"/>
</dbReference>
<evidence type="ECO:0000313" key="27">
    <source>
        <dbReference type="EMBL" id="TJH15630.1"/>
    </source>
</evidence>